<evidence type="ECO:0000313" key="10">
    <source>
        <dbReference type="EMBL" id="MBS9524437.1"/>
    </source>
</evidence>
<gene>
    <name evidence="10" type="ORF">KI659_10460</name>
</gene>
<dbReference type="PROSITE" id="PS00137">
    <property type="entry name" value="SUBTILASE_HIS"/>
    <property type="match status" value="1"/>
</dbReference>
<keyword evidence="4 5" id="KW-0720">Serine protease</keyword>
<dbReference type="InterPro" id="IPR000209">
    <property type="entry name" value="Peptidase_S8/S53_dom"/>
</dbReference>
<feature type="compositionally biased region" description="Polar residues" evidence="7">
    <location>
        <begin position="128"/>
        <end position="142"/>
    </location>
</feature>
<feature type="domain" description="Inhibitor I9" evidence="9">
    <location>
        <begin position="38"/>
        <end position="118"/>
    </location>
</feature>
<dbReference type="EMBL" id="JAHCMY010000005">
    <property type="protein sequence ID" value="MBS9524437.1"/>
    <property type="molecule type" value="Genomic_DNA"/>
</dbReference>
<dbReference type="InterPro" id="IPR050131">
    <property type="entry name" value="Peptidase_S8_subtilisin-like"/>
</dbReference>
<dbReference type="PRINTS" id="PR00723">
    <property type="entry name" value="SUBTILISIN"/>
</dbReference>
<dbReference type="PANTHER" id="PTHR43806:SF11">
    <property type="entry name" value="CEREVISIN-RELATED"/>
    <property type="match status" value="1"/>
</dbReference>
<keyword evidence="3 5" id="KW-0378">Hydrolase</keyword>
<dbReference type="InterPro" id="IPR023827">
    <property type="entry name" value="Peptidase_S8_Asp-AS"/>
</dbReference>
<keyword evidence="2 5" id="KW-0645">Protease</keyword>
<reference evidence="10 11" key="1">
    <citation type="submission" date="2021-05" db="EMBL/GenBank/DDBJ databases">
        <authorList>
            <person name="Zhang Z.D."/>
            <person name="Osman G."/>
        </authorList>
    </citation>
    <scope>NUCLEOTIDE SEQUENCE [LARGE SCALE GENOMIC DNA]</scope>
    <source>
        <strain evidence="10 11">KCTC 32217</strain>
    </source>
</reference>
<dbReference type="PROSITE" id="PS51892">
    <property type="entry name" value="SUBTILASE"/>
    <property type="match status" value="1"/>
</dbReference>
<name>A0AAP2G1N0_9BACT</name>
<dbReference type="AlphaFoldDB" id="A0AAP2G1N0"/>
<dbReference type="PROSITE" id="PS00136">
    <property type="entry name" value="SUBTILASE_ASP"/>
    <property type="match status" value="1"/>
</dbReference>
<evidence type="ECO:0000259" key="8">
    <source>
        <dbReference type="Pfam" id="PF00082"/>
    </source>
</evidence>
<evidence type="ECO:0000259" key="9">
    <source>
        <dbReference type="Pfam" id="PF05922"/>
    </source>
</evidence>
<evidence type="ECO:0000256" key="4">
    <source>
        <dbReference type="ARBA" id="ARBA00022825"/>
    </source>
</evidence>
<dbReference type="InterPro" id="IPR037045">
    <property type="entry name" value="S8pro/Inhibitor_I9_sf"/>
</dbReference>
<dbReference type="GO" id="GO:0006508">
    <property type="term" value="P:proteolysis"/>
    <property type="evidence" value="ECO:0007669"/>
    <property type="project" value="UniProtKB-KW"/>
</dbReference>
<feature type="domain" description="Peptidase S8/S53" evidence="8">
    <location>
        <begin position="163"/>
        <end position="368"/>
    </location>
</feature>
<protein>
    <submittedName>
        <fullName evidence="10">S8 family serine peptidase</fullName>
    </submittedName>
</protein>
<dbReference type="GO" id="GO:0004252">
    <property type="term" value="F:serine-type endopeptidase activity"/>
    <property type="evidence" value="ECO:0007669"/>
    <property type="project" value="UniProtKB-UniRule"/>
</dbReference>
<proteinExistence type="inferred from homology"/>
<dbReference type="InterPro" id="IPR010259">
    <property type="entry name" value="S8pro/Inhibitor_I9"/>
</dbReference>
<dbReference type="GO" id="GO:0005615">
    <property type="term" value="C:extracellular space"/>
    <property type="evidence" value="ECO:0007669"/>
    <property type="project" value="TreeGrafter"/>
</dbReference>
<feature type="active site" description="Charge relay system" evidence="5">
    <location>
        <position position="201"/>
    </location>
</feature>
<evidence type="ECO:0000256" key="2">
    <source>
        <dbReference type="ARBA" id="ARBA00022670"/>
    </source>
</evidence>
<sequence length="394" mass="41632">MASGCQDSLDEQHLNPDNLDAEEEFVGYLNGDIIPGQYIVILNEQGITFRKDGTYAEIQAAMKKGASDLLLGHKIGGENLKEVFGASVEGFSVRMTDEEYDRVSQDPRVKYIEEDRMMAVSRPRRNQSNRWDNSGPTNTQEVSYGVTRVGGATSYTGDNVAYVLDSGIDLDHEDLNVNASRGFNAFTSGSDAESLNDENGHGTHVAGIIGALDNNVGVVGVAAGAPVVPIKVLDAGGSGPYSGVIAGIDFVAANGNAGDVANLSLGGPGSNAMDDAVIAAANKGIYFVLAAGNNNNDAEHYSPGRVNGQNIYTISAMDSRDRFASFSNYGNPPIDYCAPGVGVNSTWLNNQYRVMSGTSMAAPHVAGIRLLGEINSDGRVRNDPDGNRDIIAVK</sequence>
<comment type="caution">
    <text evidence="10">The sequence shown here is derived from an EMBL/GenBank/DDBJ whole genome shotgun (WGS) entry which is preliminary data.</text>
</comment>
<keyword evidence="11" id="KW-1185">Reference proteome</keyword>
<evidence type="ECO:0000256" key="3">
    <source>
        <dbReference type="ARBA" id="ARBA00022801"/>
    </source>
</evidence>
<feature type="region of interest" description="Disordered" evidence="7">
    <location>
        <begin position="121"/>
        <end position="142"/>
    </location>
</feature>
<dbReference type="PANTHER" id="PTHR43806">
    <property type="entry name" value="PEPTIDASE S8"/>
    <property type="match status" value="1"/>
</dbReference>
<dbReference type="SUPFAM" id="SSF52743">
    <property type="entry name" value="Subtilisin-like"/>
    <property type="match status" value="1"/>
</dbReference>
<dbReference type="InterPro" id="IPR036852">
    <property type="entry name" value="Peptidase_S8/S53_dom_sf"/>
</dbReference>
<dbReference type="InterPro" id="IPR015500">
    <property type="entry name" value="Peptidase_S8_subtilisin-rel"/>
</dbReference>
<evidence type="ECO:0000256" key="5">
    <source>
        <dbReference type="PROSITE-ProRule" id="PRU01240"/>
    </source>
</evidence>
<dbReference type="Pfam" id="PF05922">
    <property type="entry name" value="Inhibitor_I9"/>
    <property type="match status" value="1"/>
</dbReference>
<evidence type="ECO:0000313" key="11">
    <source>
        <dbReference type="Proteomes" id="UP001319104"/>
    </source>
</evidence>
<feature type="active site" description="Charge relay system" evidence="5">
    <location>
        <position position="165"/>
    </location>
</feature>
<dbReference type="Pfam" id="PF00082">
    <property type="entry name" value="Peptidase_S8"/>
    <property type="match status" value="1"/>
</dbReference>
<comment type="similarity">
    <text evidence="1 5 6">Belongs to the peptidase S8 family.</text>
</comment>
<dbReference type="PROSITE" id="PS00138">
    <property type="entry name" value="SUBTILASE_SER"/>
    <property type="match status" value="1"/>
</dbReference>
<accession>A0AAP2G1N0</accession>
<feature type="active site" description="Charge relay system" evidence="5">
    <location>
        <position position="359"/>
    </location>
</feature>
<evidence type="ECO:0000256" key="1">
    <source>
        <dbReference type="ARBA" id="ARBA00011073"/>
    </source>
</evidence>
<dbReference type="Gene3D" id="3.40.50.200">
    <property type="entry name" value="Peptidase S8/S53 domain"/>
    <property type="match status" value="1"/>
</dbReference>
<dbReference type="InterPro" id="IPR023828">
    <property type="entry name" value="Peptidase_S8_Ser-AS"/>
</dbReference>
<evidence type="ECO:0000256" key="6">
    <source>
        <dbReference type="RuleBase" id="RU003355"/>
    </source>
</evidence>
<evidence type="ECO:0000256" key="7">
    <source>
        <dbReference type="SAM" id="MobiDB-lite"/>
    </source>
</evidence>
<organism evidence="10 11">
    <name type="scientific">Litoribacter ruber</name>
    <dbReference type="NCBI Taxonomy" id="702568"/>
    <lineage>
        <taxon>Bacteria</taxon>
        <taxon>Pseudomonadati</taxon>
        <taxon>Bacteroidota</taxon>
        <taxon>Cytophagia</taxon>
        <taxon>Cytophagales</taxon>
        <taxon>Cyclobacteriaceae</taxon>
        <taxon>Litoribacter</taxon>
    </lineage>
</organism>
<dbReference type="SUPFAM" id="SSF54897">
    <property type="entry name" value="Protease propeptides/inhibitors"/>
    <property type="match status" value="1"/>
</dbReference>
<dbReference type="InterPro" id="IPR022398">
    <property type="entry name" value="Peptidase_S8_His-AS"/>
</dbReference>
<dbReference type="Proteomes" id="UP001319104">
    <property type="component" value="Unassembled WGS sequence"/>
</dbReference>
<dbReference type="Gene3D" id="3.30.70.80">
    <property type="entry name" value="Peptidase S8 propeptide/proteinase inhibitor I9"/>
    <property type="match status" value="1"/>
</dbReference>